<feature type="chain" id="PRO_5013285149" description="SMP-30/Gluconolactonase/LRE-like region domain-containing protein" evidence="2">
    <location>
        <begin position="23"/>
        <end position="354"/>
    </location>
</feature>
<evidence type="ECO:0000256" key="2">
    <source>
        <dbReference type="SAM" id="SignalP"/>
    </source>
</evidence>
<dbReference type="InterPro" id="IPR051262">
    <property type="entry name" value="SMP-30/CGR1_Lactonase"/>
</dbReference>
<protein>
    <recommendedName>
        <fullName evidence="3">SMP-30/Gluconolactonase/LRE-like region domain-containing protein</fullName>
    </recommendedName>
</protein>
<dbReference type="PANTHER" id="PTHR47572:SF4">
    <property type="entry name" value="LACTONASE DRP35"/>
    <property type="match status" value="1"/>
</dbReference>
<keyword evidence="2" id="KW-0732">Signal</keyword>
<reference evidence="4" key="1">
    <citation type="submission" date="2015-10" db="EMBL/GenBank/DDBJ databases">
        <authorList>
            <person name="Regsiter A."/>
            <person name="william w."/>
        </authorList>
    </citation>
    <scope>NUCLEOTIDE SEQUENCE</scope>
    <source>
        <strain evidence="4">Montdore</strain>
    </source>
</reference>
<proteinExistence type="predicted"/>
<name>A0A292PUS4_9PEZI</name>
<keyword evidence="1" id="KW-0378">Hydrolase</keyword>
<dbReference type="EMBL" id="LN891048">
    <property type="protein sequence ID" value="CUS10388.1"/>
    <property type="molecule type" value="Genomic_DNA"/>
</dbReference>
<dbReference type="Pfam" id="PF08450">
    <property type="entry name" value="SGL"/>
    <property type="match status" value="1"/>
</dbReference>
<dbReference type="Proteomes" id="UP001412239">
    <property type="component" value="Unassembled WGS sequence"/>
</dbReference>
<sequence>MILQQLNFYFLLALSILSLAAAAPAPDPNDDREISVYIVPGNETFPEGIARQPNSPYFYVGSVTTGDIYRGNIHEKHLVHFLTGSTYGLANAVGMKIDCRDRLYVAGGTTGTLFVFDLRTKKLLHRFSNGFVGMNVTLLNDLVIDEAGDVYVTDTVLPTLFRAKASEVNGPTVDLALEKWIDLTGTMGPGGNGIVVTEDQRYLLVADIYAGEIWRVAISSRKVDKVDFGGVGIGQPDGLLIRDNILYSVNSLHEIGQFIRVIKMHPGYLSGTPVRSITSGLFERPSTAAFDGNDLLVVNFQFGVEIPVLPFTVYYGVDRGGGSVNDANVFQTINLIRLEESNQLEVLEESKSSA</sequence>
<dbReference type="InterPro" id="IPR013658">
    <property type="entry name" value="SGL"/>
</dbReference>
<dbReference type="InterPro" id="IPR011042">
    <property type="entry name" value="6-blade_b-propeller_TolB-like"/>
</dbReference>
<gene>
    <name evidence="4" type="ORF">GSTUAT00005469001</name>
</gene>
<dbReference type="AlphaFoldDB" id="A0A292PUS4"/>
<dbReference type="PANTHER" id="PTHR47572">
    <property type="entry name" value="LIPOPROTEIN-RELATED"/>
    <property type="match status" value="1"/>
</dbReference>
<dbReference type="SUPFAM" id="SSF101898">
    <property type="entry name" value="NHL repeat"/>
    <property type="match status" value="1"/>
</dbReference>
<dbReference type="GO" id="GO:0016787">
    <property type="term" value="F:hydrolase activity"/>
    <property type="evidence" value="ECO:0007669"/>
    <property type="project" value="UniProtKB-KW"/>
</dbReference>
<accession>A0A292PUS4</accession>
<evidence type="ECO:0000256" key="1">
    <source>
        <dbReference type="ARBA" id="ARBA00022801"/>
    </source>
</evidence>
<feature type="domain" description="SMP-30/Gluconolactonase/LRE-like region" evidence="3">
    <location>
        <begin position="67"/>
        <end position="243"/>
    </location>
</feature>
<organism evidence="4 5">
    <name type="scientific">Tuber aestivum</name>
    <name type="common">summer truffle</name>
    <dbReference type="NCBI Taxonomy" id="59557"/>
    <lineage>
        <taxon>Eukaryota</taxon>
        <taxon>Fungi</taxon>
        <taxon>Dikarya</taxon>
        <taxon>Ascomycota</taxon>
        <taxon>Pezizomycotina</taxon>
        <taxon>Pezizomycetes</taxon>
        <taxon>Pezizales</taxon>
        <taxon>Tuberaceae</taxon>
        <taxon>Tuber</taxon>
    </lineage>
</organism>
<feature type="signal peptide" evidence="2">
    <location>
        <begin position="1"/>
        <end position="22"/>
    </location>
</feature>
<evidence type="ECO:0000313" key="4">
    <source>
        <dbReference type="EMBL" id="CUS10388.1"/>
    </source>
</evidence>
<keyword evidence="5" id="KW-1185">Reference proteome</keyword>
<dbReference type="Gene3D" id="2.120.10.30">
    <property type="entry name" value="TolB, C-terminal domain"/>
    <property type="match status" value="1"/>
</dbReference>
<evidence type="ECO:0000259" key="3">
    <source>
        <dbReference type="Pfam" id="PF08450"/>
    </source>
</evidence>
<evidence type="ECO:0000313" key="5">
    <source>
        <dbReference type="Proteomes" id="UP001412239"/>
    </source>
</evidence>